<evidence type="ECO:0000313" key="2">
    <source>
        <dbReference type="Proteomes" id="UP000461409"/>
    </source>
</evidence>
<sequence length="92" mass="10161">MTESFTESWSIDQQAVQSKVGDETIILHLESGTYFGLDAIATRIWQGLKEGNTPDLICEELATEFNMNQAVVEADARSFISELIKHGLVSKG</sequence>
<dbReference type="Gene3D" id="1.10.10.1150">
    <property type="entry name" value="Coenzyme PQQ synthesis protein D (PqqD)"/>
    <property type="match status" value="1"/>
</dbReference>
<dbReference type="InterPro" id="IPR041881">
    <property type="entry name" value="PqqD_sf"/>
</dbReference>
<comment type="caution">
    <text evidence="1">The sequence shown here is derived from an EMBL/GenBank/DDBJ whole genome shotgun (WGS) entry which is preliminary data.</text>
</comment>
<keyword evidence="2" id="KW-1185">Reference proteome</keyword>
<name>A0A844XBS8_9SPHN</name>
<dbReference type="RefSeq" id="WP_160484584.1">
    <property type="nucleotide sequence ID" value="NZ_WUBR01000001.1"/>
</dbReference>
<accession>A0A844XBS8</accession>
<protein>
    <submittedName>
        <fullName evidence="1">PqqD family peptide modification chaperone</fullName>
    </submittedName>
</protein>
<organism evidence="1 2">
    <name type="scientific">Aurantiacibacter rhizosphaerae</name>
    <dbReference type="NCBI Taxonomy" id="2691582"/>
    <lineage>
        <taxon>Bacteria</taxon>
        <taxon>Pseudomonadati</taxon>
        <taxon>Pseudomonadota</taxon>
        <taxon>Alphaproteobacteria</taxon>
        <taxon>Sphingomonadales</taxon>
        <taxon>Erythrobacteraceae</taxon>
        <taxon>Aurantiacibacter</taxon>
    </lineage>
</organism>
<dbReference type="EMBL" id="WUBR01000001">
    <property type="protein sequence ID" value="MWV26965.1"/>
    <property type="molecule type" value="Genomic_DNA"/>
</dbReference>
<dbReference type="AlphaFoldDB" id="A0A844XBS8"/>
<reference evidence="1 2" key="2">
    <citation type="submission" date="2020-02" db="EMBL/GenBank/DDBJ databases">
        <title>Erythrobacter dongmakensis sp. nov., isolated from a tidal mudflat.</title>
        <authorList>
            <person name="Kim I.S."/>
        </authorList>
    </citation>
    <scope>NUCLEOTIDE SEQUENCE [LARGE SCALE GENOMIC DNA]</scope>
    <source>
        <strain evidence="1 2">GH3-10</strain>
    </source>
</reference>
<evidence type="ECO:0000313" key="1">
    <source>
        <dbReference type="EMBL" id="MWV26965.1"/>
    </source>
</evidence>
<dbReference type="InterPro" id="IPR008792">
    <property type="entry name" value="PQQD"/>
</dbReference>
<gene>
    <name evidence="1" type="ORF">GRF63_03505</name>
</gene>
<proteinExistence type="predicted"/>
<dbReference type="Pfam" id="PF05402">
    <property type="entry name" value="PqqD"/>
    <property type="match status" value="1"/>
</dbReference>
<reference evidence="1 2" key="1">
    <citation type="submission" date="2019-12" db="EMBL/GenBank/DDBJ databases">
        <authorList>
            <person name="Lee S.D."/>
        </authorList>
    </citation>
    <scope>NUCLEOTIDE SEQUENCE [LARGE SCALE GENOMIC DNA]</scope>
    <source>
        <strain evidence="1 2">GH3-10</strain>
    </source>
</reference>
<dbReference type="Proteomes" id="UP000461409">
    <property type="component" value="Unassembled WGS sequence"/>
</dbReference>